<dbReference type="RefSeq" id="WP_034831805.1">
    <property type="nucleotide sequence ID" value="NZ_JOKH01000001.1"/>
</dbReference>
<dbReference type="OrthoDB" id="9814303at2"/>
<accession>A0A081NJI1</accession>
<evidence type="ECO:0000256" key="1">
    <source>
        <dbReference type="ARBA" id="ARBA00004651"/>
    </source>
</evidence>
<evidence type="ECO:0000256" key="2">
    <source>
        <dbReference type="ARBA" id="ARBA00022475"/>
    </source>
</evidence>
<dbReference type="InterPro" id="IPR011701">
    <property type="entry name" value="MFS"/>
</dbReference>
<dbReference type="InterPro" id="IPR020846">
    <property type="entry name" value="MFS_dom"/>
</dbReference>
<dbReference type="InterPro" id="IPR005829">
    <property type="entry name" value="Sugar_transporter_CS"/>
</dbReference>
<dbReference type="EMBL" id="JOKH01000001">
    <property type="protein sequence ID" value="KEQ18604.1"/>
    <property type="molecule type" value="Genomic_DNA"/>
</dbReference>
<dbReference type="InterPro" id="IPR050189">
    <property type="entry name" value="MFS_Efflux_Transporters"/>
</dbReference>
<evidence type="ECO:0000256" key="4">
    <source>
        <dbReference type="ARBA" id="ARBA00022989"/>
    </source>
</evidence>
<name>A0A081NJI1_9GAMM</name>
<dbReference type="SUPFAM" id="SSF103473">
    <property type="entry name" value="MFS general substrate transporter"/>
    <property type="match status" value="1"/>
</dbReference>
<keyword evidence="9" id="KW-1185">Reference proteome</keyword>
<dbReference type="InterPro" id="IPR036259">
    <property type="entry name" value="MFS_trans_sf"/>
</dbReference>
<feature type="transmembrane region" description="Helical" evidence="6">
    <location>
        <begin position="346"/>
        <end position="364"/>
    </location>
</feature>
<evidence type="ECO:0000256" key="3">
    <source>
        <dbReference type="ARBA" id="ARBA00022692"/>
    </source>
</evidence>
<feature type="transmembrane region" description="Helical" evidence="6">
    <location>
        <begin position="135"/>
        <end position="157"/>
    </location>
</feature>
<feature type="transmembrane region" description="Helical" evidence="6">
    <location>
        <begin position="251"/>
        <end position="271"/>
    </location>
</feature>
<feature type="transmembrane region" description="Helical" evidence="6">
    <location>
        <begin position="49"/>
        <end position="65"/>
    </location>
</feature>
<dbReference type="GO" id="GO:0005886">
    <property type="term" value="C:plasma membrane"/>
    <property type="evidence" value="ECO:0007669"/>
    <property type="project" value="UniProtKB-SubCell"/>
</dbReference>
<evidence type="ECO:0000313" key="8">
    <source>
        <dbReference type="EMBL" id="KEQ18604.1"/>
    </source>
</evidence>
<dbReference type="GO" id="GO:0022857">
    <property type="term" value="F:transmembrane transporter activity"/>
    <property type="evidence" value="ECO:0007669"/>
    <property type="project" value="InterPro"/>
</dbReference>
<feature type="transmembrane region" description="Helical" evidence="6">
    <location>
        <begin position="77"/>
        <end position="95"/>
    </location>
</feature>
<comment type="subcellular location">
    <subcellularLocation>
        <location evidence="1">Cell membrane</location>
        <topology evidence="1">Multi-pass membrane protein</topology>
    </subcellularLocation>
</comment>
<feature type="transmembrane region" description="Helical" evidence="6">
    <location>
        <begin position="216"/>
        <end position="239"/>
    </location>
</feature>
<dbReference type="Pfam" id="PF07690">
    <property type="entry name" value="MFS_1"/>
    <property type="match status" value="1"/>
</dbReference>
<feature type="transmembrane region" description="Helical" evidence="6">
    <location>
        <begin position="283"/>
        <end position="302"/>
    </location>
</feature>
<organism evidence="8 9">
    <name type="scientific">Endozoicomonas numazuensis</name>
    <dbReference type="NCBI Taxonomy" id="1137799"/>
    <lineage>
        <taxon>Bacteria</taxon>
        <taxon>Pseudomonadati</taxon>
        <taxon>Pseudomonadota</taxon>
        <taxon>Gammaproteobacteria</taxon>
        <taxon>Oceanospirillales</taxon>
        <taxon>Endozoicomonadaceae</taxon>
        <taxon>Endozoicomonas</taxon>
    </lineage>
</organism>
<evidence type="ECO:0000259" key="7">
    <source>
        <dbReference type="PROSITE" id="PS50850"/>
    </source>
</evidence>
<sequence length="400" mass="43721">MKWNFGDNRFSCVVVSLIIAIPSLAYTFYLPALPAMAKSLGFSPSVAKLSMTFLMMTAMASLLVIGPLSDRYGRKPVLIIGLLINIVACLILSQMDSLQMLLIGKGVQGIGLATCFAVANPMIRDVMDGAGAMRMMAMSAAVYIGATVLGPTVGAHIYDRYGWSMQFYIEAAYSLILVLVFVPFLPETLPVEKRKSKSTWIAQYLDLFKEAQNRQLLIQGAVVNGAFAVYMTSSAFLYMHYFGLSSLAFGYLYGIKCFLQFLASIATGKLVEHYPVESLMLISYRLLLCSCLVLLASVYIWPESLVAWFIPVSVLLIVNGCFCTSNRIAVVYLNPDRAGVANSGQIFLHLMCDTLGSGLVAVFYDSSQNVAALMTAVLLLSWVISSVLMPLFSGQKSIEK</sequence>
<keyword evidence="5 6" id="KW-0472">Membrane</keyword>
<feature type="transmembrane region" description="Helical" evidence="6">
    <location>
        <begin position="370"/>
        <end position="392"/>
    </location>
</feature>
<evidence type="ECO:0000256" key="6">
    <source>
        <dbReference type="SAM" id="Phobius"/>
    </source>
</evidence>
<feature type="domain" description="Major facilitator superfamily (MFS) profile" evidence="7">
    <location>
        <begin position="11"/>
        <end position="393"/>
    </location>
</feature>
<feature type="transmembrane region" description="Helical" evidence="6">
    <location>
        <begin position="163"/>
        <end position="185"/>
    </location>
</feature>
<dbReference type="STRING" id="1137799.GZ78_00205"/>
<evidence type="ECO:0000256" key="5">
    <source>
        <dbReference type="ARBA" id="ARBA00023136"/>
    </source>
</evidence>
<feature type="transmembrane region" description="Helical" evidence="6">
    <location>
        <begin position="308"/>
        <end position="334"/>
    </location>
</feature>
<evidence type="ECO:0000313" key="9">
    <source>
        <dbReference type="Proteomes" id="UP000028073"/>
    </source>
</evidence>
<dbReference type="PANTHER" id="PTHR43124">
    <property type="entry name" value="PURINE EFFLUX PUMP PBUE"/>
    <property type="match status" value="1"/>
</dbReference>
<dbReference type="Proteomes" id="UP000028073">
    <property type="component" value="Unassembled WGS sequence"/>
</dbReference>
<dbReference type="AlphaFoldDB" id="A0A081NJI1"/>
<dbReference type="Gene3D" id="1.20.1720.10">
    <property type="entry name" value="Multidrug resistance protein D"/>
    <property type="match status" value="1"/>
</dbReference>
<reference evidence="8 9" key="1">
    <citation type="submission" date="2014-06" db="EMBL/GenBank/DDBJ databases">
        <title>Whole Genome Sequences of Three Symbiotic Endozoicomonas Bacteria.</title>
        <authorList>
            <person name="Neave M.J."/>
            <person name="Apprill A."/>
            <person name="Voolstra C.R."/>
        </authorList>
    </citation>
    <scope>NUCLEOTIDE SEQUENCE [LARGE SCALE GENOMIC DNA]</scope>
    <source>
        <strain evidence="8 9">DSM 25634</strain>
    </source>
</reference>
<protein>
    <recommendedName>
        <fullName evidence="7">Major facilitator superfamily (MFS) profile domain-containing protein</fullName>
    </recommendedName>
</protein>
<keyword evidence="4 6" id="KW-1133">Transmembrane helix</keyword>
<dbReference type="PROSITE" id="PS50850">
    <property type="entry name" value="MFS"/>
    <property type="match status" value="1"/>
</dbReference>
<dbReference type="PANTHER" id="PTHR43124:SF3">
    <property type="entry name" value="CHLORAMPHENICOL EFFLUX PUMP RV0191"/>
    <property type="match status" value="1"/>
</dbReference>
<comment type="caution">
    <text evidence="8">The sequence shown here is derived from an EMBL/GenBank/DDBJ whole genome shotgun (WGS) entry which is preliminary data.</text>
</comment>
<dbReference type="PROSITE" id="PS00216">
    <property type="entry name" value="SUGAR_TRANSPORT_1"/>
    <property type="match status" value="1"/>
</dbReference>
<dbReference type="eggNOG" id="COG2814">
    <property type="taxonomic scope" value="Bacteria"/>
</dbReference>
<keyword evidence="3 6" id="KW-0812">Transmembrane</keyword>
<proteinExistence type="predicted"/>
<gene>
    <name evidence="8" type="ORF">GZ78_00205</name>
</gene>
<keyword evidence="2" id="KW-1003">Cell membrane</keyword>